<feature type="signal peptide" evidence="1">
    <location>
        <begin position="1"/>
        <end position="19"/>
    </location>
</feature>
<name>A0AB33Z3K0_9GAMM</name>
<dbReference type="Gene3D" id="1.10.101.10">
    <property type="entry name" value="PGBD-like superfamily/PGBD"/>
    <property type="match status" value="1"/>
</dbReference>
<proteinExistence type="predicted"/>
<dbReference type="RefSeq" id="WP_016389408.1">
    <property type="nucleotide sequence ID" value="NZ_KE646805.1"/>
</dbReference>
<feature type="chain" id="PRO_5044189014" description="Peptidoglycan binding-like domain-containing protein" evidence="1">
    <location>
        <begin position="20"/>
        <end position="509"/>
    </location>
</feature>
<evidence type="ECO:0000313" key="3">
    <source>
        <dbReference type="EMBL" id="EPD13843.1"/>
    </source>
</evidence>
<evidence type="ECO:0000259" key="2">
    <source>
        <dbReference type="Pfam" id="PF01471"/>
    </source>
</evidence>
<evidence type="ECO:0000256" key="1">
    <source>
        <dbReference type="SAM" id="SignalP"/>
    </source>
</evidence>
<dbReference type="EMBL" id="ASHL01000001">
    <property type="protein sequence ID" value="EPD13843.1"/>
    <property type="molecule type" value="Genomic_DNA"/>
</dbReference>
<dbReference type="PROSITE" id="PS51257">
    <property type="entry name" value="PROKAR_LIPOPROTEIN"/>
    <property type="match status" value="1"/>
</dbReference>
<feature type="domain" description="Peptidoglycan binding-like" evidence="2">
    <location>
        <begin position="451"/>
        <end position="504"/>
    </location>
</feature>
<dbReference type="InterPro" id="IPR036365">
    <property type="entry name" value="PGBD-like_sf"/>
</dbReference>
<dbReference type="AlphaFoldDB" id="A0AB33Z3K0"/>
<keyword evidence="1" id="KW-0732">Signal</keyword>
<gene>
    <name evidence="3" type="ORF">L196_00045</name>
</gene>
<dbReference type="SUPFAM" id="SSF47090">
    <property type="entry name" value="PGBD-like"/>
    <property type="match status" value="1"/>
</dbReference>
<evidence type="ECO:0000313" key="4">
    <source>
        <dbReference type="Proteomes" id="UP000015462"/>
    </source>
</evidence>
<dbReference type="InterPro" id="IPR002477">
    <property type="entry name" value="Peptidoglycan-bd-like"/>
</dbReference>
<comment type="caution">
    <text evidence="3">The sequence shown here is derived from an EMBL/GenBank/DDBJ whole genome shotgun (WGS) entry which is preliminary data.</text>
</comment>
<sequence>MSIRKITTNIAMASAIVMAVGCASTEQGSTSVLESQLKGRAAALDSRESAIVQREAELAASASSQSSMKSDLLPPNAKSGECYARVWVPEKFKTVSEQMLATEASERVEIIPATYEWATETVEVSPASSKLVAVPAVYGTESETIKMSDEQLVWRLDRSKNSTPASSELLALAKKYGADLDSATPGMCFHEHALPAKFENVTEQVLTAEASETVKTIPTTYRTVEKTVLVSEASSKIIQVPATFKTVSEKVLVKPAHTIWKKGTGPIQRIDSATGEIMCLVEVPAEYKTVSKSVLATPATTKTVEIPAQYKTVSVQEVVKPASELRTAIPAKYDTLTKTNQVTAATFTWHEIHNKEHPTSSRTGQKVCLTKTPATFKTVTRQVVKTPATTREVTIPAQFKTIKVRKLASPATEKRIAIPATYKTVTHQELVSDGFMQWRSILCETNMTQGRISKIQSALKAKGFNPGRIDGVIGAETIAAVNAFQSANKLPVDKYLNVETVKALGVSVK</sequence>
<organism evidence="3 4">
    <name type="scientific">Cycloclasticus pugetii</name>
    <dbReference type="NCBI Taxonomy" id="34068"/>
    <lineage>
        <taxon>Bacteria</taxon>
        <taxon>Pseudomonadati</taxon>
        <taxon>Pseudomonadota</taxon>
        <taxon>Gammaproteobacteria</taxon>
        <taxon>Thiotrichales</taxon>
        <taxon>Piscirickettsiaceae</taxon>
        <taxon>Cycloclasticus</taxon>
    </lineage>
</organism>
<dbReference type="Proteomes" id="UP000015462">
    <property type="component" value="Unassembled WGS sequence"/>
</dbReference>
<protein>
    <recommendedName>
        <fullName evidence="2">Peptidoglycan binding-like domain-containing protein</fullName>
    </recommendedName>
</protein>
<keyword evidence="4" id="KW-1185">Reference proteome</keyword>
<reference evidence="3 4" key="1">
    <citation type="journal article" date="2013" name="Genome Announc.">
        <title>Genome Sequence of the Pyrene- and Fluoranthene-Degrading Bacterium Cycloclasticus sp. Strain PY97M.</title>
        <authorList>
            <person name="Cui Z."/>
            <person name="Xu G."/>
            <person name="Li Q."/>
            <person name="Gao W."/>
            <person name="Zheng L."/>
        </authorList>
    </citation>
    <scope>NUCLEOTIDE SEQUENCE [LARGE SCALE GENOMIC DNA]</scope>
    <source>
        <strain evidence="3 4">PY97M</strain>
    </source>
</reference>
<dbReference type="Pfam" id="PF01471">
    <property type="entry name" value="PG_binding_1"/>
    <property type="match status" value="1"/>
</dbReference>
<dbReference type="InterPro" id="IPR036366">
    <property type="entry name" value="PGBDSf"/>
</dbReference>
<accession>A0AB33Z3K0</accession>